<evidence type="ECO:0000313" key="6">
    <source>
        <dbReference type="EMBL" id="ATQ77500.1"/>
    </source>
</evidence>
<proteinExistence type="predicted"/>
<dbReference type="Gene3D" id="3.40.50.300">
    <property type="entry name" value="P-loop containing nucleotide triphosphate hydrolases"/>
    <property type="match status" value="1"/>
</dbReference>
<keyword evidence="2" id="KW-1003">Cell membrane</keyword>
<dbReference type="PANTHER" id="PTHR42939:SF1">
    <property type="entry name" value="ABC TRANSPORTER ATP-BINDING PROTEIN ALBC-RELATED"/>
    <property type="match status" value="1"/>
</dbReference>
<gene>
    <name evidence="6" type="ORF">CR152_25610</name>
</gene>
<sequence>MSTPALRFRQLVKRYAGTPVLEGIDLDIAAGECVGLVGVNGAGKTSLLKCLFDFVSFESGSIEIFGHGHRLAQARRPLAFLPERFMPPYYLTGAEFLKYMAKLHGNTYDIHAAHAMFDALDLDHAALSMPVRKHSKGMTQKLGLAACFLADKQAYVLDEPMSGLDPKARARLKERLLHARSQGATVFFSSHALADIDELCDRMAILHGGQLRFIGTPAACREAYGAATLEQAFLACVH</sequence>
<accession>A0A2D2DRA9</accession>
<evidence type="ECO:0000259" key="5">
    <source>
        <dbReference type="PROSITE" id="PS50893"/>
    </source>
</evidence>
<dbReference type="InterPro" id="IPR003439">
    <property type="entry name" value="ABC_transporter-like_ATP-bd"/>
</dbReference>
<dbReference type="CDD" id="cd03230">
    <property type="entry name" value="ABC_DR_subfamily_A"/>
    <property type="match status" value="1"/>
</dbReference>
<dbReference type="Pfam" id="PF00005">
    <property type="entry name" value="ABC_tran"/>
    <property type="match status" value="1"/>
</dbReference>
<dbReference type="InterPro" id="IPR003593">
    <property type="entry name" value="AAA+_ATPase"/>
</dbReference>
<dbReference type="AlphaFoldDB" id="A0A2D2DRA9"/>
<dbReference type="GO" id="GO:0016887">
    <property type="term" value="F:ATP hydrolysis activity"/>
    <property type="evidence" value="ECO:0007669"/>
    <property type="project" value="InterPro"/>
</dbReference>
<evidence type="ECO:0000256" key="4">
    <source>
        <dbReference type="ARBA" id="ARBA00022840"/>
    </source>
</evidence>
<dbReference type="EMBL" id="CP024608">
    <property type="protein sequence ID" value="ATQ77500.1"/>
    <property type="molecule type" value="Genomic_DNA"/>
</dbReference>
<evidence type="ECO:0000313" key="7">
    <source>
        <dbReference type="Proteomes" id="UP000229897"/>
    </source>
</evidence>
<keyword evidence="4 6" id="KW-0067">ATP-binding</keyword>
<keyword evidence="3" id="KW-0547">Nucleotide-binding</keyword>
<keyword evidence="7" id="KW-1185">Reference proteome</keyword>
<dbReference type="InterPro" id="IPR051782">
    <property type="entry name" value="ABC_Transporter_VariousFunc"/>
</dbReference>
<dbReference type="Proteomes" id="UP000229897">
    <property type="component" value="Chromosome"/>
</dbReference>
<protein>
    <submittedName>
        <fullName evidence="6">ABC transporter ATP-binding protein</fullName>
    </submittedName>
</protein>
<dbReference type="SUPFAM" id="SSF52540">
    <property type="entry name" value="P-loop containing nucleoside triphosphate hydrolases"/>
    <property type="match status" value="1"/>
</dbReference>
<dbReference type="GO" id="GO:0005524">
    <property type="term" value="F:ATP binding"/>
    <property type="evidence" value="ECO:0007669"/>
    <property type="project" value="UniProtKB-KW"/>
</dbReference>
<keyword evidence="2" id="KW-0472">Membrane</keyword>
<name>A0A2D2DRA9_9BURK</name>
<feature type="domain" description="ABC transporter" evidence="5">
    <location>
        <begin position="6"/>
        <end position="233"/>
    </location>
</feature>
<dbReference type="OrthoDB" id="9804819at2"/>
<evidence type="ECO:0000256" key="2">
    <source>
        <dbReference type="ARBA" id="ARBA00022475"/>
    </source>
</evidence>
<reference evidence="6" key="1">
    <citation type="submission" date="2017-10" db="EMBL/GenBank/DDBJ databases">
        <title>Massilia psychrophilum sp. nov., a novel purple-pigmented bacterium isolated from Tianshan glacier, Xinjiang Municipality, China.</title>
        <authorList>
            <person name="Wang H."/>
        </authorList>
    </citation>
    <scope>NUCLEOTIDE SEQUENCE [LARGE SCALE GENOMIC DNA]</scope>
    <source>
        <strain evidence="6">B2</strain>
    </source>
</reference>
<evidence type="ECO:0000256" key="3">
    <source>
        <dbReference type="ARBA" id="ARBA00022741"/>
    </source>
</evidence>
<dbReference type="InterPro" id="IPR027417">
    <property type="entry name" value="P-loop_NTPase"/>
</dbReference>
<dbReference type="RefSeq" id="WP_099879733.1">
    <property type="nucleotide sequence ID" value="NZ_CP024608.1"/>
</dbReference>
<dbReference type="KEGG" id="mass:CR152_25610"/>
<organism evidence="6 7">
    <name type="scientific">Massilia violaceinigra</name>
    <dbReference type="NCBI Taxonomy" id="2045208"/>
    <lineage>
        <taxon>Bacteria</taxon>
        <taxon>Pseudomonadati</taxon>
        <taxon>Pseudomonadota</taxon>
        <taxon>Betaproteobacteria</taxon>
        <taxon>Burkholderiales</taxon>
        <taxon>Oxalobacteraceae</taxon>
        <taxon>Telluria group</taxon>
        <taxon>Massilia</taxon>
    </lineage>
</organism>
<keyword evidence="1" id="KW-0813">Transport</keyword>
<dbReference type="PROSITE" id="PS50893">
    <property type="entry name" value="ABC_TRANSPORTER_2"/>
    <property type="match status" value="1"/>
</dbReference>
<dbReference type="PANTHER" id="PTHR42939">
    <property type="entry name" value="ABC TRANSPORTER ATP-BINDING PROTEIN ALBC-RELATED"/>
    <property type="match status" value="1"/>
</dbReference>
<dbReference type="SMART" id="SM00382">
    <property type="entry name" value="AAA"/>
    <property type="match status" value="1"/>
</dbReference>
<evidence type="ECO:0000256" key="1">
    <source>
        <dbReference type="ARBA" id="ARBA00022448"/>
    </source>
</evidence>